<dbReference type="RefSeq" id="XP_064727078.1">
    <property type="nucleotide sequence ID" value="XM_064877576.1"/>
</dbReference>
<dbReference type="InterPro" id="IPR011050">
    <property type="entry name" value="Pectin_lyase_fold/virulence"/>
</dbReference>
<evidence type="ECO:0000256" key="3">
    <source>
        <dbReference type="ARBA" id="ARBA00013229"/>
    </source>
</evidence>
<keyword evidence="6" id="KW-0732">Signal</keyword>
<keyword evidence="9" id="KW-1185">Reference proteome</keyword>
<dbReference type="Pfam" id="PF01095">
    <property type="entry name" value="Pectinesterase"/>
    <property type="match status" value="1"/>
</dbReference>
<evidence type="ECO:0000256" key="2">
    <source>
        <dbReference type="ARBA" id="ARBA00008891"/>
    </source>
</evidence>
<dbReference type="GeneID" id="90002630"/>
<organism evidence="8 9">
    <name type="scientific">Knufia obscura</name>
    <dbReference type="NCBI Taxonomy" id="1635080"/>
    <lineage>
        <taxon>Eukaryota</taxon>
        <taxon>Fungi</taxon>
        <taxon>Dikarya</taxon>
        <taxon>Ascomycota</taxon>
        <taxon>Pezizomycotina</taxon>
        <taxon>Eurotiomycetes</taxon>
        <taxon>Chaetothyriomycetidae</taxon>
        <taxon>Chaetothyriales</taxon>
        <taxon>Trichomeriaceae</taxon>
        <taxon>Knufia</taxon>
    </lineage>
</organism>
<keyword evidence="4" id="KW-0378">Hydrolase</keyword>
<feature type="chain" id="PRO_5046931391" description="pectinesterase" evidence="6">
    <location>
        <begin position="20"/>
        <end position="386"/>
    </location>
</feature>
<evidence type="ECO:0000256" key="6">
    <source>
        <dbReference type="SAM" id="SignalP"/>
    </source>
</evidence>
<dbReference type="InterPro" id="IPR012334">
    <property type="entry name" value="Pectin_lyas_fold"/>
</dbReference>
<dbReference type="EC" id="3.1.1.11" evidence="3"/>
<comment type="similarity">
    <text evidence="2">Belongs to the pectinesterase family.</text>
</comment>
<gene>
    <name evidence="8" type="ORF">PMZ80_009181</name>
</gene>
<feature type="domain" description="Pectinesterase catalytic" evidence="7">
    <location>
        <begin position="159"/>
        <end position="345"/>
    </location>
</feature>
<evidence type="ECO:0000256" key="4">
    <source>
        <dbReference type="ARBA" id="ARBA00022801"/>
    </source>
</evidence>
<evidence type="ECO:0000256" key="5">
    <source>
        <dbReference type="ARBA" id="ARBA00023085"/>
    </source>
</evidence>
<protein>
    <recommendedName>
        <fullName evidence="3">pectinesterase</fullName>
        <ecNumber evidence="3">3.1.1.11</ecNumber>
    </recommendedName>
</protein>
<dbReference type="Proteomes" id="UP001334248">
    <property type="component" value="Unassembled WGS sequence"/>
</dbReference>
<dbReference type="PANTHER" id="PTHR31321">
    <property type="entry name" value="ACYL-COA THIOESTER HYDROLASE YBHC-RELATED"/>
    <property type="match status" value="1"/>
</dbReference>
<dbReference type="SUPFAM" id="SSF51126">
    <property type="entry name" value="Pectin lyase-like"/>
    <property type="match status" value="1"/>
</dbReference>
<comment type="pathway">
    <text evidence="1">Glycan metabolism; pectin degradation; 2-dehydro-3-deoxy-D-gluconate from pectin: step 1/5.</text>
</comment>
<comment type="caution">
    <text evidence="8">The sequence shown here is derived from an EMBL/GenBank/DDBJ whole genome shotgun (WGS) entry which is preliminary data.</text>
</comment>
<evidence type="ECO:0000313" key="9">
    <source>
        <dbReference type="Proteomes" id="UP001334248"/>
    </source>
</evidence>
<evidence type="ECO:0000259" key="7">
    <source>
        <dbReference type="Pfam" id="PF01095"/>
    </source>
</evidence>
<sequence length="386" mass="41761">MKFGRVFLVVPGLLVAALGDQSPWEEYSRVECQAPTTDPLEGCPSETVLVGSDSKYATIKSAISSLPHDTSSQTLLILPGTYKEQVNVTRAGPVTLLGQTNAHNDLGSNTVEVLWRAVAGTGDNAFTAVLTVAPDLNASLTGAGPTGFAVAEEQPFGNTNFRAYNLNFTNDFLPYSAGPSLTLSTGYANSGFYHCSFSSYQDTIHVGKNASTYISHSSIGGQTDFLYGFGTLWITNSTLLLRGCGGGVTAWKGTNTTFENEYGVYIVDGSVVKANDSLSINHECALGRPWNSQHRSVFARNYLDESILPAGYVEWSSSEPRVTNLTFMGEYEDFGPGFNLTGRMNEGDGVMIELDSELWAQYDSPLKVFHFPNGSFGNTDWIDWSV</sequence>
<feature type="signal peptide" evidence="6">
    <location>
        <begin position="1"/>
        <end position="19"/>
    </location>
</feature>
<accession>A0ABR0RFG6</accession>
<keyword evidence="5" id="KW-0063">Aspartyl esterase</keyword>
<evidence type="ECO:0000313" key="8">
    <source>
        <dbReference type="EMBL" id="KAK5938988.1"/>
    </source>
</evidence>
<dbReference type="EMBL" id="JAVHJV010000012">
    <property type="protein sequence ID" value="KAK5938988.1"/>
    <property type="molecule type" value="Genomic_DNA"/>
</dbReference>
<evidence type="ECO:0000256" key="1">
    <source>
        <dbReference type="ARBA" id="ARBA00005184"/>
    </source>
</evidence>
<proteinExistence type="inferred from homology"/>
<dbReference type="Gene3D" id="2.160.20.10">
    <property type="entry name" value="Single-stranded right-handed beta-helix, Pectin lyase-like"/>
    <property type="match status" value="1"/>
</dbReference>
<dbReference type="InterPro" id="IPR000070">
    <property type="entry name" value="Pectinesterase_cat"/>
</dbReference>
<name>A0ABR0RFG6_9EURO</name>
<reference evidence="8 9" key="1">
    <citation type="journal article" date="2023" name="Res Sq">
        <title>Genomic and morphological characterization of Knufia obscura isolated from the Mars 2020 spacecraft assembly facility.</title>
        <authorList>
            <person name="Chander A.M."/>
            <person name="Teixeira M.M."/>
            <person name="Singh N.K."/>
            <person name="Williams M.P."/>
            <person name="Parker C.W."/>
            <person name="Leo P."/>
            <person name="Stajich J.E."/>
            <person name="Torok T."/>
            <person name="Tighe S."/>
            <person name="Mason C.E."/>
            <person name="Venkateswaran K."/>
        </authorList>
    </citation>
    <scope>NUCLEOTIDE SEQUENCE [LARGE SCALE GENOMIC DNA]</scope>
    <source>
        <strain evidence="8 9">CCFEE 5817</strain>
    </source>
</reference>
<dbReference type="PANTHER" id="PTHR31321:SF137">
    <property type="entry name" value="PECTIN METHYL ESTERASE (EUROFUNG)"/>
    <property type="match status" value="1"/>
</dbReference>